<dbReference type="RefSeq" id="WP_242938725.1">
    <property type="nucleotide sequence ID" value="NZ_CP094326.1"/>
</dbReference>
<sequence>MPKSRGRKKKKNKKKNRVYGKASKIKRELVNGIELKLEGKNLTVKNKRTKKQHEEYVQQIISNRPKTLEFIENSINRVIEIFKTYDNFKLLGFLSYNHFLNHNNPEDDGMAEVSLEYASSFATALENNPTESPSVEIFEELKDLLTNIRMSYNAYIMTEALTGAYSEQESHLRFSTVLEALHMRGDGYMNHIYDVFKEMFSGHDQFYIDNYGFDSKDILETFIQLEDSWYCRLILPNGMPHPKSFERFEKWQKAKGITMFRADDQKPMIDFLADNPDFVSKDNKPNGYLVNDPEQFQELHKIRFRKELHKKVVEVISQKFGDNKDFLNPEFQGLPLNESLMTRKPIIKYDNEYYLFAFNILTRNLFEIGEFLIENANKKYYKEKYLGNKYSQSRDNYLENKTAELLDNFIKGSKSYLNLKYKPGILDENKNPIETELDLLIISDKANYIVEIKAGGLSAPSRRGALKSLTGQLSETVGYGAYQSHRAYKYIKENDDNSFYDNQGLTITVDNKKKTFRITITLEHLSGFISNLHELKKLGIVKPEVDFAWNCSLFDLMIFSEILENEDDFIDYLEQRIPLFTNPKIRVNDEIDLLGYYLENDKLVDDKLLKKVDNYSLNKTSREIDEYFQKGGKKPKKKR</sequence>
<dbReference type="Proteomes" id="UP000829476">
    <property type="component" value="Chromosome"/>
</dbReference>
<reference evidence="1 2" key="1">
    <citation type="journal article" date="2018" name="Int. J. Syst. Evol. Microbiol.">
        <title>Zhouia spongiae sp. nov., isolated from a marine sponge.</title>
        <authorList>
            <person name="Zhuang L."/>
            <person name="Lin B."/>
            <person name="Qin F."/>
            <person name="Luo L."/>
        </authorList>
    </citation>
    <scope>NUCLEOTIDE SEQUENCE [LARGE SCALE GENOMIC DNA]</scope>
    <source>
        <strain evidence="1 2">HN-Y44</strain>
    </source>
</reference>
<organism evidence="1 2">
    <name type="scientific">Zhouia spongiae</name>
    <dbReference type="NCBI Taxonomy" id="2202721"/>
    <lineage>
        <taxon>Bacteria</taxon>
        <taxon>Pseudomonadati</taxon>
        <taxon>Bacteroidota</taxon>
        <taxon>Flavobacteriia</taxon>
        <taxon>Flavobacteriales</taxon>
        <taxon>Flavobacteriaceae</taxon>
        <taxon>Zhouia</taxon>
    </lineage>
</organism>
<dbReference type="EMBL" id="CP094326">
    <property type="protein sequence ID" value="UNZ00360.1"/>
    <property type="molecule type" value="Genomic_DNA"/>
</dbReference>
<protein>
    <recommendedName>
        <fullName evidence="3">NERD domain-containing protein</fullName>
    </recommendedName>
</protein>
<name>A0ABY3YS81_9FLAO</name>
<gene>
    <name evidence="1" type="ORF">MQE36_08470</name>
</gene>
<accession>A0ABY3YS81</accession>
<keyword evidence="2" id="KW-1185">Reference proteome</keyword>
<evidence type="ECO:0000313" key="1">
    <source>
        <dbReference type="EMBL" id="UNZ00360.1"/>
    </source>
</evidence>
<evidence type="ECO:0000313" key="2">
    <source>
        <dbReference type="Proteomes" id="UP000829476"/>
    </source>
</evidence>
<evidence type="ECO:0008006" key="3">
    <source>
        <dbReference type="Google" id="ProtNLM"/>
    </source>
</evidence>
<proteinExistence type="predicted"/>